<dbReference type="Pfam" id="PF00440">
    <property type="entry name" value="TetR_N"/>
    <property type="match status" value="1"/>
</dbReference>
<dbReference type="RefSeq" id="WP_184278453.1">
    <property type="nucleotide sequence ID" value="NZ_JACHLJ010000001.1"/>
</dbReference>
<reference evidence="3 4" key="1">
    <citation type="submission" date="2020-08" db="EMBL/GenBank/DDBJ databases">
        <title>Functional genomics of gut bacteria from endangered species of beetles.</title>
        <authorList>
            <person name="Carlos-Shanley C."/>
        </authorList>
    </citation>
    <scope>NUCLEOTIDE SEQUENCE [LARGE SCALE GENOMIC DNA]</scope>
    <source>
        <strain evidence="3 4">S00192</strain>
    </source>
</reference>
<dbReference type="SUPFAM" id="SSF46689">
    <property type="entry name" value="Homeodomain-like"/>
    <property type="match status" value="1"/>
</dbReference>
<dbReference type="AlphaFoldDB" id="A0A7W9FSR9"/>
<evidence type="ECO:0000313" key="4">
    <source>
        <dbReference type="Proteomes" id="UP000556201"/>
    </source>
</evidence>
<protein>
    <submittedName>
        <fullName evidence="3">AcrR family transcriptional regulator</fullName>
    </submittedName>
</protein>
<keyword evidence="1" id="KW-0238">DNA-binding</keyword>
<comment type="caution">
    <text evidence="3">The sequence shown here is derived from an EMBL/GenBank/DDBJ whole genome shotgun (WGS) entry which is preliminary data.</text>
</comment>
<gene>
    <name evidence="3" type="ORF">HNP47_000822</name>
</gene>
<organism evidence="3 4">
    <name type="scientific">Brevundimonas vesicularis</name>
    <name type="common">Pseudomonas vesicularis</name>
    <dbReference type="NCBI Taxonomy" id="41276"/>
    <lineage>
        <taxon>Bacteria</taxon>
        <taxon>Pseudomonadati</taxon>
        <taxon>Pseudomonadota</taxon>
        <taxon>Alphaproteobacteria</taxon>
        <taxon>Caulobacterales</taxon>
        <taxon>Caulobacteraceae</taxon>
        <taxon>Brevundimonas</taxon>
    </lineage>
</organism>
<dbReference type="InterPro" id="IPR009057">
    <property type="entry name" value="Homeodomain-like_sf"/>
</dbReference>
<evidence type="ECO:0000313" key="3">
    <source>
        <dbReference type="EMBL" id="MBB5770853.1"/>
    </source>
</evidence>
<dbReference type="EMBL" id="JACHLJ010000001">
    <property type="protein sequence ID" value="MBB5770853.1"/>
    <property type="molecule type" value="Genomic_DNA"/>
</dbReference>
<evidence type="ECO:0000256" key="1">
    <source>
        <dbReference type="ARBA" id="ARBA00023125"/>
    </source>
</evidence>
<dbReference type="Gene3D" id="1.10.357.10">
    <property type="entry name" value="Tetracycline Repressor, domain 2"/>
    <property type="match status" value="1"/>
</dbReference>
<sequence>MQTQATTPNKRQLAKAATRAKLIAAARKLWAEPGTYEAIGIREIADEMGMSTGAVFANVASKADLWRIAMRYEPPVDGPAVRKLLRAEAGRAACAVAIAEREAA</sequence>
<accession>A0A7W9FSR9</accession>
<feature type="domain" description="HTH tetR-type" evidence="2">
    <location>
        <begin position="22"/>
        <end position="65"/>
    </location>
</feature>
<dbReference type="GO" id="GO:0003677">
    <property type="term" value="F:DNA binding"/>
    <property type="evidence" value="ECO:0007669"/>
    <property type="project" value="UniProtKB-KW"/>
</dbReference>
<proteinExistence type="predicted"/>
<dbReference type="Proteomes" id="UP000556201">
    <property type="component" value="Unassembled WGS sequence"/>
</dbReference>
<evidence type="ECO:0000259" key="2">
    <source>
        <dbReference type="Pfam" id="PF00440"/>
    </source>
</evidence>
<dbReference type="InterPro" id="IPR001647">
    <property type="entry name" value="HTH_TetR"/>
</dbReference>
<name>A0A7W9FSR9_BREVE</name>